<sequence>MLQVLKIREGWITTRETIVDSNQFSIDKMLEARMWQELIRLGTMRKRGLLDLFPTATNASCTMQGHVLWMYCFMSGEGHGNFRKRLSKLEVRTMDNKTGNNNGNKTGTRLEVMRLRRRLTLLEEEDQTPIQTSAWVRSFSITVMLLCYLIREPIGVLCRCTFSALFDLPPPL</sequence>
<gene>
    <name evidence="1" type="ORF">Tco_0922936</name>
</gene>
<comment type="caution">
    <text evidence="1">The sequence shown here is derived from an EMBL/GenBank/DDBJ whole genome shotgun (WGS) entry which is preliminary data.</text>
</comment>
<evidence type="ECO:0000313" key="1">
    <source>
        <dbReference type="EMBL" id="GJT32517.1"/>
    </source>
</evidence>
<keyword evidence="2" id="KW-1185">Reference proteome</keyword>
<organism evidence="1 2">
    <name type="scientific">Tanacetum coccineum</name>
    <dbReference type="NCBI Taxonomy" id="301880"/>
    <lineage>
        <taxon>Eukaryota</taxon>
        <taxon>Viridiplantae</taxon>
        <taxon>Streptophyta</taxon>
        <taxon>Embryophyta</taxon>
        <taxon>Tracheophyta</taxon>
        <taxon>Spermatophyta</taxon>
        <taxon>Magnoliopsida</taxon>
        <taxon>eudicotyledons</taxon>
        <taxon>Gunneridae</taxon>
        <taxon>Pentapetalae</taxon>
        <taxon>asterids</taxon>
        <taxon>campanulids</taxon>
        <taxon>Asterales</taxon>
        <taxon>Asteraceae</taxon>
        <taxon>Asteroideae</taxon>
        <taxon>Anthemideae</taxon>
        <taxon>Anthemidinae</taxon>
        <taxon>Tanacetum</taxon>
    </lineage>
</organism>
<dbReference type="Proteomes" id="UP001151760">
    <property type="component" value="Unassembled WGS sequence"/>
</dbReference>
<reference evidence="1" key="1">
    <citation type="journal article" date="2022" name="Int. J. Mol. Sci.">
        <title>Draft Genome of Tanacetum Coccineum: Genomic Comparison of Closely Related Tanacetum-Family Plants.</title>
        <authorList>
            <person name="Yamashiro T."/>
            <person name="Shiraishi A."/>
            <person name="Nakayama K."/>
            <person name="Satake H."/>
        </authorList>
    </citation>
    <scope>NUCLEOTIDE SEQUENCE</scope>
</reference>
<reference evidence="1" key="2">
    <citation type="submission" date="2022-01" db="EMBL/GenBank/DDBJ databases">
        <authorList>
            <person name="Yamashiro T."/>
            <person name="Shiraishi A."/>
            <person name="Satake H."/>
            <person name="Nakayama K."/>
        </authorList>
    </citation>
    <scope>NUCLEOTIDE SEQUENCE</scope>
</reference>
<evidence type="ECO:0000313" key="2">
    <source>
        <dbReference type="Proteomes" id="UP001151760"/>
    </source>
</evidence>
<proteinExistence type="predicted"/>
<name>A0ABQ5D0W7_9ASTR</name>
<protein>
    <submittedName>
        <fullName evidence="1">Uncharacterized protein</fullName>
    </submittedName>
</protein>
<dbReference type="EMBL" id="BQNB010014799">
    <property type="protein sequence ID" value="GJT32517.1"/>
    <property type="molecule type" value="Genomic_DNA"/>
</dbReference>
<accession>A0ABQ5D0W7</accession>